<gene>
    <name evidence="3" type="primary">20346969</name>
    <name evidence="2" type="ORF">GGTG_06511</name>
</gene>
<dbReference type="Proteomes" id="UP000006039">
    <property type="component" value="Unassembled WGS sequence"/>
</dbReference>
<reference evidence="3" key="5">
    <citation type="submission" date="2018-04" db="UniProtKB">
        <authorList>
            <consortium name="EnsemblFungi"/>
        </authorList>
    </citation>
    <scope>IDENTIFICATION</scope>
    <source>
        <strain evidence="3">R3-111a-1</strain>
    </source>
</reference>
<reference evidence="3" key="4">
    <citation type="journal article" date="2015" name="G3 (Bethesda)">
        <title>Genome sequences of three phytopathogenic species of the Magnaporthaceae family of fungi.</title>
        <authorList>
            <person name="Okagaki L.H."/>
            <person name="Nunes C.C."/>
            <person name="Sailsbery J."/>
            <person name="Clay B."/>
            <person name="Brown D."/>
            <person name="John T."/>
            <person name="Oh Y."/>
            <person name="Young N."/>
            <person name="Fitzgerald M."/>
            <person name="Haas B.J."/>
            <person name="Zeng Q."/>
            <person name="Young S."/>
            <person name="Adiconis X."/>
            <person name="Fan L."/>
            <person name="Levin J.Z."/>
            <person name="Mitchell T.K."/>
            <person name="Okubara P.A."/>
            <person name="Farman M.L."/>
            <person name="Kohn L.M."/>
            <person name="Birren B."/>
            <person name="Ma L.-J."/>
            <person name="Dean R.A."/>
        </authorList>
    </citation>
    <scope>NUCLEOTIDE SEQUENCE</scope>
    <source>
        <strain evidence="3">R3-111a-1</strain>
    </source>
</reference>
<evidence type="ECO:0000313" key="4">
    <source>
        <dbReference type="Proteomes" id="UP000006039"/>
    </source>
</evidence>
<sequence>MPSLVGLKRSLPRSGMKYADYNNILSRGSRDRKVAQAIMTAAAAATSSSSSTITTTELTRWVVEPHLAQIFRDAADLFAARNARGGESPAFSADFFHLMEALRPIRAWTMALKEPIFIELFAKLSAARAAWRASPQHPHDEDKHCELAKAIDQFNLVAGGNKTREWADGGLELYELVGGLAGVDADSSSGEDDDQPFLQQADDDVDMGDGEQDSHLATIEGVTEQVEEMGLCD</sequence>
<accession>J3NZ11</accession>
<evidence type="ECO:0000256" key="1">
    <source>
        <dbReference type="SAM" id="MobiDB-lite"/>
    </source>
</evidence>
<keyword evidence="4" id="KW-1185">Reference proteome</keyword>
<protein>
    <submittedName>
        <fullName evidence="2 3">Uncharacterized protein</fullName>
    </submittedName>
</protein>
<feature type="region of interest" description="Disordered" evidence="1">
    <location>
        <begin position="184"/>
        <end position="212"/>
    </location>
</feature>
<name>J3NZ11_GAET3</name>
<dbReference type="EnsemblFungi" id="EJT76594">
    <property type="protein sequence ID" value="EJT76594"/>
    <property type="gene ID" value="GGTG_06511"/>
</dbReference>
<reference evidence="2" key="2">
    <citation type="submission" date="2010-07" db="EMBL/GenBank/DDBJ databases">
        <authorList>
            <consortium name="The Broad Institute Genome Sequencing Platform"/>
            <consortium name="Broad Institute Genome Sequencing Center for Infectious Disease"/>
            <person name="Ma L.-J."/>
            <person name="Dead R."/>
            <person name="Young S."/>
            <person name="Zeng Q."/>
            <person name="Koehrsen M."/>
            <person name="Alvarado L."/>
            <person name="Berlin A."/>
            <person name="Chapman S.B."/>
            <person name="Chen Z."/>
            <person name="Freedman E."/>
            <person name="Gellesch M."/>
            <person name="Goldberg J."/>
            <person name="Griggs A."/>
            <person name="Gujja S."/>
            <person name="Heilman E.R."/>
            <person name="Heiman D."/>
            <person name="Hepburn T."/>
            <person name="Howarth C."/>
            <person name="Jen D."/>
            <person name="Larson L."/>
            <person name="Mehta T."/>
            <person name="Neiman D."/>
            <person name="Pearson M."/>
            <person name="Roberts A."/>
            <person name="Saif S."/>
            <person name="Shea T."/>
            <person name="Shenoy N."/>
            <person name="Sisk P."/>
            <person name="Stolte C."/>
            <person name="Sykes S."/>
            <person name="Walk T."/>
            <person name="White J."/>
            <person name="Yandava C."/>
            <person name="Haas B."/>
            <person name="Nusbaum C."/>
            <person name="Birren B."/>
        </authorList>
    </citation>
    <scope>NUCLEOTIDE SEQUENCE</scope>
    <source>
        <strain evidence="2">R3-111a-1</strain>
    </source>
</reference>
<evidence type="ECO:0000313" key="2">
    <source>
        <dbReference type="EMBL" id="EJT76594.1"/>
    </source>
</evidence>
<dbReference type="GeneID" id="20346969"/>
<evidence type="ECO:0000313" key="3">
    <source>
        <dbReference type="EnsemblFungi" id="EJT76594"/>
    </source>
</evidence>
<dbReference type="AlphaFoldDB" id="J3NZ11"/>
<proteinExistence type="predicted"/>
<dbReference type="HOGENOM" id="CLU_1189977_0_0_1"/>
<dbReference type="EMBL" id="GL385397">
    <property type="protein sequence ID" value="EJT76594.1"/>
    <property type="molecule type" value="Genomic_DNA"/>
</dbReference>
<dbReference type="eggNOG" id="ENOG502RMZA">
    <property type="taxonomic scope" value="Eukaryota"/>
</dbReference>
<reference evidence="4" key="1">
    <citation type="submission" date="2010-07" db="EMBL/GenBank/DDBJ databases">
        <title>The genome sequence of Gaeumannomyces graminis var. tritici strain R3-111a-1.</title>
        <authorList>
            <consortium name="The Broad Institute Genome Sequencing Platform"/>
            <person name="Ma L.-J."/>
            <person name="Dead R."/>
            <person name="Young S."/>
            <person name="Zeng Q."/>
            <person name="Koehrsen M."/>
            <person name="Alvarado L."/>
            <person name="Berlin A."/>
            <person name="Chapman S.B."/>
            <person name="Chen Z."/>
            <person name="Freedman E."/>
            <person name="Gellesch M."/>
            <person name="Goldberg J."/>
            <person name="Griggs A."/>
            <person name="Gujja S."/>
            <person name="Heilman E.R."/>
            <person name="Heiman D."/>
            <person name="Hepburn T."/>
            <person name="Howarth C."/>
            <person name="Jen D."/>
            <person name="Larson L."/>
            <person name="Mehta T."/>
            <person name="Neiman D."/>
            <person name="Pearson M."/>
            <person name="Roberts A."/>
            <person name="Saif S."/>
            <person name="Shea T."/>
            <person name="Shenoy N."/>
            <person name="Sisk P."/>
            <person name="Stolte C."/>
            <person name="Sykes S."/>
            <person name="Walk T."/>
            <person name="White J."/>
            <person name="Yandava C."/>
            <person name="Haas B."/>
            <person name="Nusbaum C."/>
            <person name="Birren B."/>
        </authorList>
    </citation>
    <scope>NUCLEOTIDE SEQUENCE [LARGE SCALE GENOMIC DNA]</scope>
    <source>
        <strain evidence="4">R3-111a-1</strain>
    </source>
</reference>
<dbReference type="VEuPathDB" id="FungiDB:GGTG_06511"/>
<reference evidence="2" key="3">
    <citation type="submission" date="2010-09" db="EMBL/GenBank/DDBJ databases">
        <title>Annotation of Gaeumannomyces graminis var. tritici R3-111a-1.</title>
        <authorList>
            <consortium name="The Broad Institute Genome Sequencing Platform"/>
            <person name="Ma L.-J."/>
            <person name="Dead R."/>
            <person name="Young S.K."/>
            <person name="Zeng Q."/>
            <person name="Gargeya S."/>
            <person name="Fitzgerald M."/>
            <person name="Haas B."/>
            <person name="Abouelleil A."/>
            <person name="Alvarado L."/>
            <person name="Arachchi H.M."/>
            <person name="Berlin A."/>
            <person name="Brown A."/>
            <person name="Chapman S.B."/>
            <person name="Chen Z."/>
            <person name="Dunbar C."/>
            <person name="Freedman E."/>
            <person name="Gearin G."/>
            <person name="Gellesch M."/>
            <person name="Goldberg J."/>
            <person name="Griggs A."/>
            <person name="Gujja S."/>
            <person name="Heiman D."/>
            <person name="Howarth C."/>
            <person name="Larson L."/>
            <person name="Lui A."/>
            <person name="MacDonald P.J.P."/>
            <person name="Mehta T."/>
            <person name="Montmayeur A."/>
            <person name="Murphy C."/>
            <person name="Neiman D."/>
            <person name="Pearson M."/>
            <person name="Priest M."/>
            <person name="Roberts A."/>
            <person name="Saif S."/>
            <person name="Shea T."/>
            <person name="Shenoy N."/>
            <person name="Sisk P."/>
            <person name="Stolte C."/>
            <person name="Sykes S."/>
            <person name="Yandava C."/>
            <person name="Wortman J."/>
            <person name="Nusbaum C."/>
            <person name="Birren B."/>
        </authorList>
    </citation>
    <scope>NUCLEOTIDE SEQUENCE</scope>
    <source>
        <strain evidence="2">R3-111a-1</strain>
    </source>
</reference>
<feature type="compositionally biased region" description="Acidic residues" evidence="1">
    <location>
        <begin position="189"/>
        <end position="211"/>
    </location>
</feature>
<organism evidence="2">
    <name type="scientific">Gaeumannomyces tritici (strain R3-111a-1)</name>
    <name type="common">Wheat and barley take-all root rot fungus</name>
    <name type="synonym">Gaeumannomyces graminis var. tritici</name>
    <dbReference type="NCBI Taxonomy" id="644352"/>
    <lineage>
        <taxon>Eukaryota</taxon>
        <taxon>Fungi</taxon>
        <taxon>Dikarya</taxon>
        <taxon>Ascomycota</taxon>
        <taxon>Pezizomycotina</taxon>
        <taxon>Sordariomycetes</taxon>
        <taxon>Sordariomycetidae</taxon>
        <taxon>Magnaporthales</taxon>
        <taxon>Magnaporthaceae</taxon>
        <taxon>Gaeumannomyces</taxon>
    </lineage>
</organism>
<dbReference type="RefSeq" id="XP_009222594.1">
    <property type="nucleotide sequence ID" value="XM_009224330.1"/>
</dbReference>